<dbReference type="InterPro" id="IPR051021">
    <property type="entry name" value="Mito_Ser/Thr_phosphatase"/>
</dbReference>
<dbReference type="Proteomes" id="UP000001868">
    <property type="component" value="Chromosome"/>
</dbReference>
<keyword evidence="1" id="KW-0378">Hydrolase</keyword>
<dbReference type="PANTHER" id="PTHR20935:SF1">
    <property type="entry name" value="SLL1549 PROTEIN"/>
    <property type="match status" value="1"/>
</dbReference>
<organism evidence="2 3">
    <name type="scientific">Phenylobacterium zucineum (strain HLK1)</name>
    <dbReference type="NCBI Taxonomy" id="450851"/>
    <lineage>
        <taxon>Bacteria</taxon>
        <taxon>Pseudomonadati</taxon>
        <taxon>Pseudomonadota</taxon>
        <taxon>Alphaproteobacteria</taxon>
        <taxon>Caulobacterales</taxon>
        <taxon>Caulobacteraceae</taxon>
        <taxon>Phenylobacterium</taxon>
    </lineage>
</organism>
<protein>
    <submittedName>
        <fullName evidence="2">Phosphohistidine phosphatase</fullName>
    </submittedName>
</protein>
<sequence>MQRLILFRHGKAEPDSESGDDFDRRLAPRGVLESAAMGASLADLGFRPDVALVSTAARTRETWAAAQGSFPACEARFEDGLYHADSGALRAAAEQAGRSAGTVMLVAHNPGLQELAVQLLMEGSAPRELVHQAQRKFPPGAAAVFLIDMNGRPSFDGLFYPDRA</sequence>
<dbReference type="eggNOG" id="COG2062">
    <property type="taxonomic scope" value="Bacteria"/>
</dbReference>
<dbReference type="KEGG" id="pzu:PHZ_c0440"/>
<dbReference type="AlphaFoldDB" id="B4REB2"/>
<dbReference type="CDD" id="cd07040">
    <property type="entry name" value="HP"/>
    <property type="match status" value="1"/>
</dbReference>
<keyword evidence="3" id="KW-1185">Reference proteome</keyword>
<name>B4REB2_PHEZH</name>
<dbReference type="OrthoDB" id="9810154at2"/>
<dbReference type="GO" id="GO:0016787">
    <property type="term" value="F:hydrolase activity"/>
    <property type="evidence" value="ECO:0007669"/>
    <property type="project" value="UniProtKB-KW"/>
</dbReference>
<dbReference type="RefSeq" id="WP_012521002.1">
    <property type="nucleotide sequence ID" value="NC_011144.1"/>
</dbReference>
<evidence type="ECO:0000313" key="2">
    <source>
        <dbReference type="EMBL" id="ACG76854.1"/>
    </source>
</evidence>
<dbReference type="HOGENOM" id="CLU_084603_2_3_5"/>
<gene>
    <name evidence="2" type="primary">sixA</name>
    <name evidence="2" type="ordered locus">PHZ_c0440</name>
</gene>
<dbReference type="InterPro" id="IPR013078">
    <property type="entry name" value="His_Pase_superF_clade-1"/>
</dbReference>
<dbReference type="InterPro" id="IPR029033">
    <property type="entry name" value="His_PPase_superfam"/>
</dbReference>
<dbReference type="EMBL" id="CP000747">
    <property type="protein sequence ID" value="ACG76854.1"/>
    <property type="molecule type" value="Genomic_DNA"/>
</dbReference>
<dbReference type="SUPFAM" id="SSF53254">
    <property type="entry name" value="Phosphoglycerate mutase-like"/>
    <property type="match status" value="1"/>
</dbReference>
<evidence type="ECO:0000256" key="1">
    <source>
        <dbReference type="ARBA" id="ARBA00022801"/>
    </source>
</evidence>
<dbReference type="STRING" id="450851.PHZ_c0440"/>
<evidence type="ECO:0000313" key="3">
    <source>
        <dbReference type="Proteomes" id="UP000001868"/>
    </source>
</evidence>
<dbReference type="SMART" id="SM00855">
    <property type="entry name" value="PGAM"/>
    <property type="match status" value="1"/>
</dbReference>
<dbReference type="PANTHER" id="PTHR20935">
    <property type="entry name" value="PHOSPHOGLYCERATE MUTASE-RELATED"/>
    <property type="match status" value="1"/>
</dbReference>
<accession>B4REB2</accession>
<dbReference type="Pfam" id="PF00300">
    <property type="entry name" value="His_Phos_1"/>
    <property type="match status" value="1"/>
</dbReference>
<dbReference type="Gene3D" id="3.40.50.1240">
    <property type="entry name" value="Phosphoglycerate mutase-like"/>
    <property type="match status" value="1"/>
</dbReference>
<proteinExistence type="predicted"/>
<reference evidence="2 3" key="1">
    <citation type="journal article" date="2008" name="BMC Genomics">
        <title>Complete genome of Phenylobacterium zucineum - a novel facultative intracellular bacterium isolated from human erythroleukemia cell line K562.</title>
        <authorList>
            <person name="Luo Y."/>
            <person name="Xu X."/>
            <person name="Ding Z."/>
            <person name="Liu Z."/>
            <person name="Zhang B."/>
            <person name="Yan Z."/>
            <person name="Sun J."/>
            <person name="Hu S."/>
            <person name="Hu X."/>
        </authorList>
    </citation>
    <scope>NUCLEOTIDE SEQUENCE [LARGE SCALE GENOMIC DNA]</scope>
    <source>
        <strain evidence="2 3">HLK1</strain>
    </source>
</reference>